<evidence type="ECO:0000313" key="3">
    <source>
        <dbReference type="Proteomes" id="UP001066327"/>
    </source>
</evidence>
<evidence type="ECO:0000313" key="2">
    <source>
        <dbReference type="EMBL" id="WLF51358.1"/>
    </source>
</evidence>
<dbReference type="EMBL" id="CP130954">
    <property type="protein sequence ID" value="WLF51358.1"/>
    <property type="molecule type" value="Genomic_DNA"/>
</dbReference>
<protein>
    <recommendedName>
        <fullName evidence="5">SnoaL-like domain-containing protein</fullName>
    </recommendedName>
</protein>
<sequence length="196" mass="22525">MSRFDVTKTNIAVEQLIEQTVNPRHRYLLHAYNRHRNLEIAGRWEEIFAPDMMVDKPVYNFNTFGRMVKLEGADAIKSVYSEWAETGQCIFYVEDEKIAVGDNLICTDFVLYQQTPGAALAADGVDVDPQATYLMKNRQYMNWPYDDEGRLIGEDVWEVDESTREYIQLDPSEVLTCAQAAPLLEPLIKPLPARPF</sequence>
<reference evidence="2" key="2">
    <citation type="submission" date="2023-07" db="EMBL/GenBank/DDBJ databases">
        <title>Genomic analysis of Rhodococcus opacus VOC-14 with glycol ethers degradation activity.</title>
        <authorList>
            <person name="Narkevich D.A."/>
            <person name="Hlushen A.M."/>
            <person name="Akhremchuk A.E."/>
            <person name="Sikolenko M.A."/>
            <person name="Valentovich L.N."/>
        </authorList>
    </citation>
    <scope>NUCLEOTIDE SEQUENCE</scope>
    <source>
        <strain evidence="2">VOC-14</strain>
        <plasmid evidence="2">pRho-VOC14-C342</plasmid>
    </source>
</reference>
<geneLocation type="plasmid" evidence="2 4">
    <name>pRho-VOC14-C342</name>
</geneLocation>
<name>A0AAX3YQ55_RHOOP</name>
<evidence type="ECO:0008006" key="5">
    <source>
        <dbReference type="Google" id="ProtNLM"/>
    </source>
</evidence>
<gene>
    <name evidence="1" type="ORF">O4328_28830</name>
    <name evidence="2" type="ORF">Q5707_37430</name>
</gene>
<keyword evidence="3" id="KW-1185">Reference proteome</keyword>
<dbReference type="Proteomes" id="UP001231166">
    <property type="component" value="Plasmid pRho-VOC14-C342"/>
</dbReference>
<evidence type="ECO:0000313" key="4">
    <source>
        <dbReference type="Proteomes" id="UP001231166"/>
    </source>
</evidence>
<dbReference type="AlphaFoldDB" id="A0AAX3YQ55"/>
<evidence type="ECO:0000313" key="1">
    <source>
        <dbReference type="EMBL" id="MCZ4587646.1"/>
    </source>
</evidence>
<reference evidence="1" key="1">
    <citation type="submission" date="2022-12" db="EMBL/GenBank/DDBJ databases">
        <authorList>
            <person name="Krivoruchko A.V."/>
            <person name="Elkin A."/>
        </authorList>
    </citation>
    <scope>NUCLEOTIDE SEQUENCE</scope>
    <source>
        <strain evidence="1">IEGM 249</strain>
    </source>
</reference>
<organism evidence="2 4">
    <name type="scientific">Rhodococcus opacus</name>
    <name type="common">Nocardia opaca</name>
    <dbReference type="NCBI Taxonomy" id="37919"/>
    <lineage>
        <taxon>Bacteria</taxon>
        <taxon>Bacillati</taxon>
        <taxon>Actinomycetota</taxon>
        <taxon>Actinomycetes</taxon>
        <taxon>Mycobacteriales</taxon>
        <taxon>Nocardiaceae</taxon>
        <taxon>Rhodococcus</taxon>
    </lineage>
</organism>
<accession>A0AAX3YQ55</accession>
<dbReference type="Proteomes" id="UP001066327">
    <property type="component" value="Unassembled WGS sequence"/>
</dbReference>
<dbReference type="EMBL" id="JAPWIS010000017">
    <property type="protein sequence ID" value="MCZ4587646.1"/>
    <property type="molecule type" value="Genomic_DNA"/>
</dbReference>
<keyword evidence="2" id="KW-0614">Plasmid</keyword>
<dbReference type="RefSeq" id="WP_269591998.1">
    <property type="nucleotide sequence ID" value="NZ_CP130954.1"/>
</dbReference>
<proteinExistence type="predicted"/>